<feature type="domain" description="Glycine cleavage system P-protein N-terminal" evidence="10">
    <location>
        <begin position="462"/>
        <end position="745"/>
    </location>
</feature>
<evidence type="ECO:0000313" key="12">
    <source>
        <dbReference type="EMBL" id="ARU04569.1"/>
    </source>
</evidence>
<dbReference type="EMBL" id="CP021455">
    <property type="protein sequence ID" value="ARU04569.1"/>
    <property type="molecule type" value="Genomic_DNA"/>
</dbReference>
<dbReference type="NCBIfam" id="NF001696">
    <property type="entry name" value="PRK00451.1"/>
    <property type="match status" value="1"/>
</dbReference>
<proteinExistence type="inferred from homology"/>
<dbReference type="InterPro" id="IPR049315">
    <property type="entry name" value="GDC-P_N"/>
</dbReference>
<evidence type="ECO:0000259" key="10">
    <source>
        <dbReference type="Pfam" id="PF02347"/>
    </source>
</evidence>
<dbReference type="Gene3D" id="3.40.640.10">
    <property type="entry name" value="Type I PLP-dependent aspartate aminotransferase-like (Major domain)"/>
    <property type="match status" value="2"/>
</dbReference>
<feature type="modified residue" description="N6-(pyridoxal phosphate)lysine" evidence="8 9">
    <location>
        <position position="709"/>
    </location>
</feature>
<feature type="domain" description="Glycine cleavage system P-protein N-terminal" evidence="10">
    <location>
        <begin position="16"/>
        <end position="443"/>
    </location>
</feature>
<dbReference type="GO" id="GO:0005829">
    <property type="term" value="C:cytosol"/>
    <property type="evidence" value="ECO:0007669"/>
    <property type="project" value="TreeGrafter"/>
</dbReference>
<sequence>MTTLHDLENASEFVPRHIGPDADDQQRMLATVGARSLDDLMTQVVPASIARAKPMQLPAAVPEAQALAELKAIAGQNKLLKSFIGQGYYANHLPGVIQRNILENPAWYTAYTPYQAEISQGRMEALVNFQTLVTDLTGMDIANASMLDEATAAAEAMTLALRSVKSKAKRFIVAGDAHPQTLAVIETRAEPLGIEVLVANSKAEWDAALAGEFFAALIQYPASSGWVQDWSADVAAIHAKQAAAIFATDLLALTLLTPPGEWGADIVVGNSQRLGLPMGAGGPHAAFMACRDAFKRSLPGRLVGVSVDVHGKPAYRLALQTREQHIRREKATSNICTAQVLPAVLASMYAVYHGPQGLTRIAQRVARLTAILSAGLAQLGFEARHHATAFDTLCLKTDAQTAPIAQRAVERGANLRTAWNDYLCISLDETTTRADVQLLWQVFAADGQALPDFAALEASAPDLIPAGLRRSSAFLTHPVFNTHHSETAMLRYIRSLSDKDLALDRSMIPLGSCTMKLNATSEMIPVTWPEFGGVHPFAPADQQRGYQLLDAQLRQWLCQATGYAGVSLQPNAGSQGEYAGLLAIRAYHRAKGQAQRDVCLIPQSAHGTNPASAQMAGLQVVVTKCDEQGNVDLADLKAKCEQHSDRLACVMITYPSTHGVFEAQVKELCALVHQHGGRVYVDGANMNAQVGLAAPGEFGGDVSHLNLHKTFCIPHGGGGPGVGPVCVVSDLLPYLPGHLPGTLAEHAGLDKAHGVGAISAAPLGNASVLPISWMYMRMMGADGLKQATELAILNANYISVALQSHYPTLYASAAQDGQPGRVAHECILDLRGFKDTSGVMAEDVAKRLIDYGFHAPTLSFPVANTLMVEPTESEPLAEMDRFIAAMVAIRGEIARIEAGEWPQDDNPLKNAPHTAPSLLAGDWTHPYSREEAAALSQLQPGQLKYWSPVGRVDNVYGDRNLFCSCVPLSEFAND</sequence>
<dbReference type="GO" id="GO:0030170">
    <property type="term" value="F:pyridoxal phosphate binding"/>
    <property type="evidence" value="ECO:0007669"/>
    <property type="project" value="TreeGrafter"/>
</dbReference>
<dbReference type="GO" id="GO:0016594">
    <property type="term" value="F:glycine binding"/>
    <property type="evidence" value="ECO:0007669"/>
    <property type="project" value="TreeGrafter"/>
</dbReference>
<comment type="cofactor">
    <cofactor evidence="1 8 9">
        <name>pyridoxal 5'-phosphate</name>
        <dbReference type="ChEBI" id="CHEBI:597326"/>
    </cofactor>
</comment>
<comment type="similarity">
    <text evidence="3 8">Belongs to the GcvP family.</text>
</comment>
<dbReference type="RefSeq" id="WP_087279398.1">
    <property type="nucleotide sequence ID" value="NZ_CP021455.1"/>
</dbReference>
<dbReference type="GO" id="GO:0019464">
    <property type="term" value="P:glycine decarboxylation via glycine cleavage system"/>
    <property type="evidence" value="ECO:0007669"/>
    <property type="project" value="UniProtKB-UniRule"/>
</dbReference>
<evidence type="ECO:0000256" key="8">
    <source>
        <dbReference type="HAMAP-Rule" id="MF_00711"/>
    </source>
</evidence>
<protein>
    <recommendedName>
        <fullName evidence="8">Glycine dehydrogenase (decarboxylating)</fullName>
        <ecNumber evidence="8">1.4.4.2</ecNumber>
    </recommendedName>
    <alternativeName>
        <fullName evidence="8">Glycine cleavage system P-protein</fullName>
    </alternativeName>
    <alternativeName>
        <fullName evidence="8">Glycine decarboxylase</fullName>
    </alternativeName>
    <alternativeName>
        <fullName evidence="8">Glycine dehydrogenase (aminomethyl-transferring)</fullName>
    </alternativeName>
</protein>
<evidence type="ECO:0000256" key="6">
    <source>
        <dbReference type="ARBA" id="ARBA00023002"/>
    </source>
</evidence>
<evidence type="ECO:0000256" key="4">
    <source>
        <dbReference type="ARBA" id="ARBA00011690"/>
    </source>
</evidence>
<accession>A0A1Y0EML1</accession>
<dbReference type="InterPro" id="IPR015422">
    <property type="entry name" value="PyrdxlP-dep_Trfase_small"/>
</dbReference>
<dbReference type="CDD" id="cd00613">
    <property type="entry name" value="GDC-P"/>
    <property type="match status" value="2"/>
</dbReference>
<dbReference type="NCBIfam" id="TIGR00461">
    <property type="entry name" value="gcvP"/>
    <property type="match status" value="1"/>
</dbReference>
<evidence type="ECO:0000256" key="2">
    <source>
        <dbReference type="ARBA" id="ARBA00003788"/>
    </source>
</evidence>
<evidence type="ECO:0000256" key="7">
    <source>
        <dbReference type="ARBA" id="ARBA00049026"/>
    </source>
</evidence>
<dbReference type="Gene3D" id="3.90.1150.10">
    <property type="entry name" value="Aspartate Aminotransferase, domain 1"/>
    <property type="match status" value="2"/>
</dbReference>
<comment type="catalytic activity">
    <reaction evidence="7 8">
        <text>N(6)-[(R)-lipoyl]-L-lysyl-[glycine-cleavage complex H protein] + glycine + H(+) = N(6)-[(R)-S(8)-aminomethyldihydrolipoyl]-L-lysyl-[glycine-cleavage complex H protein] + CO2</text>
        <dbReference type="Rhea" id="RHEA:24304"/>
        <dbReference type="Rhea" id="RHEA-COMP:10494"/>
        <dbReference type="Rhea" id="RHEA-COMP:10495"/>
        <dbReference type="ChEBI" id="CHEBI:15378"/>
        <dbReference type="ChEBI" id="CHEBI:16526"/>
        <dbReference type="ChEBI" id="CHEBI:57305"/>
        <dbReference type="ChEBI" id="CHEBI:83099"/>
        <dbReference type="ChEBI" id="CHEBI:83143"/>
        <dbReference type="EC" id="1.4.4.2"/>
    </reaction>
</comment>
<evidence type="ECO:0000256" key="3">
    <source>
        <dbReference type="ARBA" id="ARBA00010756"/>
    </source>
</evidence>
<dbReference type="Pfam" id="PF02347">
    <property type="entry name" value="GDC-P"/>
    <property type="match status" value="2"/>
</dbReference>
<evidence type="ECO:0000313" key="13">
    <source>
        <dbReference type="Proteomes" id="UP000196138"/>
    </source>
</evidence>
<dbReference type="InterPro" id="IPR003437">
    <property type="entry name" value="GcvP"/>
</dbReference>
<evidence type="ECO:0000256" key="9">
    <source>
        <dbReference type="PIRSR" id="PIRSR603437-50"/>
    </source>
</evidence>
<comment type="function">
    <text evidence="2 8">The glycine cleavage system catalyzes the degradation of glycine. The P protein binds the alpha-amino group of glycine through its pyridoxal phosphate cofactor; CO(2) is released and the remaining methylamine moiety is then transferred to the lipoamide cofactor of the H protein.</text>
</comment>
<organism evidence="12 13">
    <name type="scientific">Comamonas serinivorans</name>
    <dbReference type="NCBI Taxonomy" id="1082851"/>
    <lineage>
        <taxon>Bacteria</taxon>
        <taxon>Pseudomonadati</taxon>
        <taxon>Pseudomonadota</taxon>
        <taxon>Betaproteobacteria</taxon>
        <taxon>Burkholderiales</taxon>
        <taxon>Comamonadaceae</taxon>
        <taxon>Comamonas</taxon>
    </lineage>
</organism>
<dbReference type="PANTHER" id="PTHR11773:SF1">
    <property type="entry name" value="GLYCINE DEHYDROGENASE (DECARBOXYLATING), MITOCHONDRIAL"/>
    <property type="match status" value="1"/>
</dbReference>
<dbReference type="SUPFAM" id="SSF53383">
    <property type="entry name" value="PLP-dependent transferases"/>
    <property type="match status" value="2"/>
</dbReference>
<dbReference type="HAMAP" id="MF_00711">
    <property type="entry name" value="GcvP"/>
    <property type="match status" value="1"/>
</dbReference>
<comment type="subunit">
    <text evidence="4 8">The glycine cleavage system is composed of four proteins: P, T, L and H.</text>
</comment>
<feature type="domain" description="Glycine dehydrogenase C-terminal" evidence="11">
    <location>
        <begin position="787"/>
        <end position="913"/>
    </location>
</feature>
<dbReference type="InterPro" id="IPR015424">
    <property type="entry name" value="PyrdxlP-dep_Trfase"/>
</dbReference>
<dbReference type="PANTHER" id="PTHR11773">
    <property type="entry name" value="GLYCINE DEHYDROGENASE, DECARBOXYLATING"/>
    <property type="match status" value="1"/>
</dbReference>
<dbReference type="InterPro" id="IPR020581">
    <property type="entry name" value="GDC_P"/>
</dbReference>
<dbReference type="FunFam" id="3.40.640.10:FF:000007">
    <property type="entry name" value="glycine dehydrogenase (Decarboxylating), mitochondrial"/>
    <property type="match status" value="1"/>
</dbReference>
<dbReference type="Pfam" id="PF21478">
    <property type="entry name" value="GcvP2_C"/>
    <property type="match status" value="1"/>
</dbReference>
<dbReference type="AlphaFoldDB" id="A0A1Y0EML1"/>
<dbReference type="FunFam" id="3.40.640.10:FF:000005">
    <property type="entry name" value="Glycine dehydrogenase (decarboxylating), mitochondrial"/>
    <property type="match status" value="1"/>
</dbReference>
<dbReference type="InterPro" id="IPR049316">
    <property type="entry name" value="GDC-P_C"/>
</dbReference>
<keyword evidence="6 8" id="KW-0560">Oxidoreductase</keyword>
<reference evidence="12 13" key="1">
    <citation type="submission" date="2017-05" db="EMBL/GenBank/DDBJ databases">
        <authorList>
            <person name="Song R."/>
            <person name="Chenine A.L."/>
            <person name="Ruprecht R.M."/>
        </authorList>
    </citation>
    <scope>NUCLEOTIDE SEQUENCE [LARGE SCALE GENOMIC DNA]</scope>
    <source>
        <strain evidence="12 13">DSM 26136</strain>
    </source>
</reference>
<dbReference type="GO" id="GO:0004375">
    <property type="term" value="F:glycine dehydrogenase (decarboxylating) activity"/>
    <property type="evidence" value="ECO:0007669"/>
    <property type="project" value="UniProtKB-EC"/>
</dbReference>
<evidence type="ECO:0000256" key="1">
    <source>
        <dbReference type="ARBA" id="ARBA00001933"/>
    </source>
</evidence>
<dbReference type="InterPro" id="IPR015421">
    <property type="entry name" value="PyrdxlP-dep_Trfase_major"/>
</dbReference>
<keyword evidence="13" id="KW-1185">Reference proteome</keyword>
<dbReference type="OrthoDB" id="9801272at2"/>
<dbReference type="EC" id="1.4.4.2" evidence="8"/>
<keyword evidence="5 8" id="KW-0663">Pyridoxal phosphate</keyword>
<gene>
    <name evidence="8" type="primary">gcvP</name>
    <name evidence="12" type="ORF">CCO03_07655</name>
</gene>
<dbReference type="GO" id="GO:0005960">
    <property type="term" value="C:glycine cleavage complex"/>
    <property type="evidence" value="ECO:0007669"/>
    <property type="project" value="TreeGrafter"/>
</dbReference>
<evidence type="ECO:0000256" key="5">
    <source>
        <dbReference type="ARBA" id="ARBA00022898"/>
    </source>
</evidence>
<dbReference type="KEGG" id="cser:CCO03_07655"/>
<dbReference type="Proteomes" id="UP000196138">
    <property type="component" value="Chromosome"/>
</dbReference>
<evidence type="ECO:0000259" key="11">
    <source>
        <dbReference type="Pfam" id="PF21478"/>
    </source>
</evidence>
<name>A0A1Y0EML1_9BURK</name>